<dbReference type="EMBL" id="AP017424">
    <property type="protein sequence ID" value="BAU88361.1"/>
    <property type="molecule type" value="Genomic_DNA"/>
</dbReference>
<evidence type="ECO:0000313" key="2">
    <source>
        <dbReference type="EMBL" id="BAU88361.1"/>
    </source>
</evidence>
<dbReference type="RefSeq" id="WP_359882086.1">
    <property type="nucleotide sequence ID" value="NZ_JBEYHT010000051.1"/>
</dbReference>
<dbReference type="Gene3D" id="1.25.40.10">
    <property type="entry name" value="Tetratricopeptide repeat domain"/>
    <property type="match status" value="1"/>
</dbReference>
<feature type="domain" description="Tetratrico peptide repeat group 5" evidence="1">
    <location>
        <begin position="57"/>
        <end position="182"/>
    </location>
</feature>
<organism evidence="2 3">
    <name type="scientific">Streptomyces laurentii</name>
    <dbReference type="NCBI Taxonomy" id="39478"/>
    <lineage>
        <taxon>Bacteria</taxon>
        <taxon>Bacillati</taxon>
        <taxon>Actinomycetota</taxon>
        <taxon>Actinomycetes</taxon>
        <taxon>Kitasatosporales</taxon>
        <taxon>Streptomycetaceae</taxon>
        <taxon>Streptomyces</taxon>
    </lineage>
</organism>
<dbReference type="InterPro" id="IPR011990">
    <property type="entry name" value="TPR-like_helical_dom_sf"/>
</dbReference>
<protein>
    <recommendedName>
        <fullName evidence="1">Tetratrico peptide repeat group 5 domain-containing protein</fullName>
    </recommendedName>
</protein>
<evidence type="ECO:0000259" key="1">
    <source>
        <dbReference type="Pfam" id="PF12688"/>
    </source>
</evidence>
<proteinExistence type="predicted"/>
<dbReference type="Pfam" id="PF12688">
    <property type="entry name" value="TPR_5"/>
    <property type="match status" value="1"/>
</dbReference>
<dbReference type="InterPro" id="IPR041656">
    <property type="entry name" value="TPR_5"/>
</dbReference>
<name>A0A160PAB8_STRLU</name>
<keyword evidence="3" id="KW-1185">Reference proteome</keyword>
<evidence type="ECO:0000313" key="3">
    <source>
        <dbReference type="Proteomes" id="UP000217676"/>
    </source>
</evidence>
<dbReference type="Proteomes" id="UP000217676">
    <property type="component" value="Chromosome"/>
</dbReference>
<dbReference type="SUPFAM" id="SSF48452">
    <property type="entry name" value="TPR-like"/>
    <property type="match status" value="1"/>
</dbReference>
<dbReference type="KEGG" id="slau:SLA_7496"/>
<accession>A0A160PAB8</accession>
<reference evidence="2 3" key="1">
    <citation type="journal article" date="2016" name="Genome Announc.">
        <title>Complete Genome Sequence of Thiostrepton-Producing Streptomyces laurentii ATCC 31255.</title>
        <authorList>
            <person name="Doi K."/>
            <person name="Fujino Y."/>
            <person name="Nagayoshi Y."/>
            <person name="Ohshima T."/>
            <person name="Ogata S."/>
        </authorList>
    </citation>
    <scope>NUCLEOTIDE SEQUENCE [LARGE SCALE GENOMIC DNA]</scope>
    <source>
        <strain evidence="2 3">ATCC 31255</strain>
    </source>
</reference>
<gene>
    <name evidence="2" type="ORF">SLA_7496</name>
</gene>
<sequence length="190" mass="20404">MTAVNPDQRTTDSALPAPSADWEARIARVWAAMDDVPPEEFRARVRELTAELPDGHPVAAFELASAHDSTGQGDVAAPLYRQALAAGLSGYRRRRTSVQLGSTLRNLGALEDSLAMLGAERAIDPALLDEPTRELADSVDAFYALALADAGREREALSLALGALARHLPRYNRSLANYAKALDDPATRDA</sequence>
<dbReference type="AlphaFoldDB" id="A0A160PAB8"/>